<protein>
    <submittedName>
        <fullName evidence="3">Transposase</fullName>
    </submittedName>
</protein>
<evidence type="ECO:0000256" key="1">
    <source>
        <dbReference type="SAM" id="MobiDB-lite"/>
    </source>
</evidence>
<sequence length="303" mass="33578">MGPSANRQVGVFLGYASPHGHVGRDHALFLPRDWLEDRARAQQVGIPQALPYRTKPQLALDAGVPAAWVVADEIYGNDRKLRQVLEARSQAYVLTVRSNQPVSTWPPYGPPSCLSVGDLALTIPPAAWKRRSCEEGARGPRVHDWALVPARPALREGWVHAVLLRRHPVRTEELAYYLLYAPITTPLAEIVRAVGTRWTIEEVFKLAKGQVELDQYEVRSWQGWYRHVTLALVALAALTIGARKRGGRLPPPHPDHRSRNPTAPRAARLGRQPAVRAGRGLVPLMPTPPEIRPSLSPAPSLKP</sequence>
<proteinExistence type="predicted"/>
<organism evidence="3 4">
    <name type="scientific">Nitrolancea hollandica Lb</name>
    <dbReference type="NCBI Taxonomy" id="1129897"/>
    <lineage>
        <taxon>Bacteria</taxon>
        <taxon>Pseudomonadati</taxon>
        <taxon>Thermomicrobiota</taxon>
        <taxon>Thermomicrobia</taxon>
        <taxon>Sphaerobacterales</taxon>
        <taxon>Sphaerobacterineae</taxon>
        <taxon>Sphaerobacteraceae</taxon>
        <taxon>Nitrolancea</taxon>
    </lineage>
</organism>
<feature type="domain" description="Transposase IS701-like DDE" evidence="2">
    <location>
        <begin position="2"/>
        <end position="103"/>
    </location>
</feature>
<accession>I4ECH1</accession>
<dbReference type="PANTHER" id="PTHR33627">
    <property type="entry name" value="TRANSPOSASE"/>
    <property type="match status" value="1"/>
</dbReference>
<dbReference type="InterPro" id="IPR012337">
    <property type="entry name" value="RNaseH-like_sf"/>
</dbReference>
<keyword evidence="4" id="KW-1185">Reference proteome</keyword>
<dbReference type="Proteomes" id="UP000004221">
    <property type="component" value="Unassembled WGS sequence"/>
</dbReference>
<gene>
    <name evidence="3" type="ORF">NITHO_1040006</name>
</gene>
<dbReference type="AlphaFoldDB" id="I4ECH1"/>
<comment type="caution">
    <text evidence="3">The sequence shown here is derived from an EMBL/GenBank/DDBJ whole genome shotgun (WGS) entry which is preliminary data.</text>
</comment>
<reference evidence="3 4" key="1">
    <citation type="journal article" date="2012" name="ISME J.">
        <title>Nitrification expanded: discovery, physiology and genomics of a nitrite-oxidizing bacterium from the phylum Chloroflexi.</title>
        <authorList>
            <person name="Sorokin D.Y."/>
            <person name="Lucker S."/>
            <person name="Vejmelkova D."/>
            <person name="Kostrikina N.A."/>
            <person name="Kleerebezem R."/>
            <person name="Rijpstra W.I."/>
            <person name="Damste J.S."/>
            <person name="Le Paslier D."/>
            <person name="Muyzer G."/>
            <person name="Wagner M."/>
            <person name="van Loosdrecht M.C."/>
            <person name="Daims H."/>
        </authorList>
    </citation>
    <scope>NUCLEOTIDE SEQUENCE [LARGE SCALE GENOMIC DNA]</scope>
    <source>
        <strain evidence="4">none</strain>
    </source>
</reference>
<name>I4ECH1_9BACT</name>
<dbReference type="PANTHER" id="PTHR33627:SF1">
    <property type="entry name" value="TRANSPOSASE"/>
    <property type="match status" value="1"/>
</dbReference>
<dbReference type="OrthoDB" id="154498at2"/>
<dbReference type="Pfam" id="PF13546">
    <property type="entry name" value="DDE_5"/>
    <property type="match status" value="1"/>
</dbReference>
<dbReference type="InterPro" id="IPR038721">
    <property type="entry name" value="IS701-like_DDE_dom"/>
</dbReference>
<evidence type="ECO:0000259" key="2">
    <source>
        <dbReference type="Pfam" id="PF13546"/>
    </source>
</evidence>
<dbReference type="InterPro" id="IPR039365">
    <property type="entry name" value="IS701-like"/>
</dbReference>
<dbReference type="EMBL" id="CAGS01000007">
    <property type="protein sequence ID" value="CCF82383.1"/>
    <property type="molecule type" value="Genomic_DNA"/>
</dbReference>
<evidence type="ECO:0000313" key="4">
    <source>
        <dbReference type="Proteomes" id="UP000004221"/>
    </source>
</evidence>
<dbReference type="NCBIfam" id="NF033540">
    <property type="entry name" value="transpos_IS701"/>
    <property type="match status" value="1"/>
</dbReference>
<evidence type="ECO:0000313" key="3">
    <source>
        <dbReference type="EMBL" id="CCF82383.1"/>
    </source>
</evidence>
<feature type="region of interest" description="Disordered" evidence="1">
    <location>
        <begin position="244"/>
        <end position="303"/>
    </location>
</feature>
<dbReference type="SUPFAM" id="SSF53098">
    <property type="entry name" value="Ribonuclease H-like"/>
    <property type="match status" value="1"/>
</dbReference>